<dbReference type="EMBL" id="NBSK02000006">
    <property type="protein sequence ID" value="KAJ0202159.1"/>
    <property type="molecule type" value="Genomic_DNA"/>
</dbReference>
<dbReference type="InterPro" id="IPR006912">
    <property type="entry name" value="Harbinger_derived_prot"/>
</dbReference>
<dbReference type="AlphaFoldDB" id="A0A9R1X995"/>
<proteinExistence type="predicted"/>
<reference evidence="1 2" key="1">
    <citation type="journal article" date="2017" name="Nat. Commun.">
        <title>Genome assembly with in vitro proximity ligation data and whole-genome triplication in lettuce.</title>
        <authorList>
            <person name="Reyes-Chin-Wo S."/>
            <person name="Wang Z."/>
            <person name="Yang X."/>
            <person name="Kozik A."/>
            <person name="Arikit S."/>
            <person name="Song C."/>
            <person name="Xia L."/>
            <person name="Froenicke L."/>
            <person name="Lavelle D.O."/>
            <person name="Truco M.J."/>
            <person name="Xia R."/>
            <person name="Zhu S."/>
            <person name="Xu C."/>
            <person name="Xu H."/>
            <person name="Xu X."/>
            <person name="Cox K."/>
            <person name="Korf I."/>
            <person name="Meyers B.C."/>
            <person name="Michelmore R.W."/>
        </authorList>
    </citation>
    <scope>NUCLEOTIDE SEQUENCE [LARGE SCALE GENOMIC DNA]</scope>
    <source>
        <strain evidence="2">cv. Salinas</strain>
        <tissue evidence="1">Seedlings</tissue>
    </source>
</reference>
<sequence length="452" mass="51640">MSGDGNSKPSLSLQLVNLLKNSINPQPQNRKLSDNLQINHKLNSQNYALWNRMIRVAIGGKSKALLSHLTSDPPSQDKESYEQWEQEDLRPNGILTTSHFVLEVATNHARAHRPGGSLLVVVVVIRFPDDGLKRECFDSDDDVEFVETFFNVVQHVHAEESSNAARTRAVVNRDRQAAHDLLVRDYFADNCLYNDDSFERRFRLNKAIFLRISNALESRYDFFKQKPDARGRMGFSSIQKCVAALRYLGYGIAFDASDEYLKVSERTVVECIDWFSACFYEVFQEEYLHKPTQHDIERLYSAHEARHGFPGMLGSLDCTHVAWEKCPTAWRGQFTRGDIGEPTIILEVVASQDLWIWHAFFGVVGSNNDLNVLGQSPLFNDIWTSKAPDMTFTVNGHAYKYGYYLGDGIYPDYSTLMKAYSVPRSEKAKFFTKKQESARKDIERAFGVLKQT</sequence>
<comment type="caution">
    <text evidence="1">The sequence shown here is derived from an EMBL/GenBank/DDBJ whole genome shotgun (WGS) entry which is preliminary data.</text>
</comment>
<name>A0A9R1X995_LACSA</name>
<gene>
    <name evidence="1" type="ORF">LSAT_V11C600327240</name>
</gene>
<organism evidence="1 2">
    <name type="scientific">Lactuca sativa</name>
    <name type="common">Garden lettuce</name>
    <dbReference type="NCBI Taxonomy" id="4236"/>
    <lineage>
        <taxon>Eukaryota</taxon>
        <taxon>Viridiplantae</taxon>
        <taxon>Streptophyta</taxon>
        <taxon>Embryophyta</taxon>
        <taxon>Tracheophyta</taxon>
        <taxon>Spermatophyta</taxon>
        <taxon>Magnoliopsida</taxon>
        <taxon>eudicotyledons</taxon>
        <taxon>Gunneridae</taxon>
        <taxon>Pentapetalae</taxon>
        <taxon>asterids</taxon>
        <taxon>campanulids</taxon>
        <taxon>Asterales</taxon>
        <taxon>Asteraceae</taxon>
        <taxon>Cichorioideae</taxon>
        <taxon>Cichorieae</taxon>
        <taxon>Lactucinae</taxon>
        <taxon>Lactuca</taxon>
    </lineage>
</organism>
<keyword evidence="2" id="KW-1185">Reference proteome</keyword>
<dbReference type="Pfam" id="PF04827">
    <property type="entry name" value="Plant_tran"/>
    <property type="match status" value="1"/>
</dbReference>
<dbReference type="Proteomes" id="UP000235145">
    <property type="component" value="Unassembled WGS sequence"/>
</dbReference>
<dbReference type="PANTHER" id="PTHR47150:SF4">
    <property type="entry name" value="HARBINGER TRANSPOSASE-DERIVED PROTEIN-RELATED"/>
    <property type="match status" value="1"/>
</dbReference>
<evidence type="ECO:0008006" key="3">
    <source>
        <dbReference type="Google" id="ProtNLM"/>
    </source>
</evidence>
<protein>
    <recommendedName>
        <fullName evidence="3">DDE Tnp4 domain-containing protein</fullName>
    </recommendedName>
</protein>
<accession>A0A9R1X995</accession>
<evidence type="ECO:0000313" key="2">
    <source>
        <dbReference type="Proteomes" id="UP000235145"/>
    </source>
</evidence>
<dbReference type="PANTHER" id="PTHR47150">
    <property type="entry name" value="OS12G0169200 PROTEIN"/>
    <property type="match status" value="1"/>
</dbReference>
<evidence type="ECO:0000313" key="1">
    <source>
        <dbReference type="EMBL" id="KAJ0202159.1"/>
    </source>
</evidence>